<evidence type="ECO:0000256" key="1">
    <source>
        <dbReference type="SAM" id="Phobius"/>
    </source>
</evidence>
<dbReference type="EMBL" id="KQ417558">
    <property type="protein sequence ID" value="KOF91364.1"/>
    <property type="molecule type" value="Genomic_DNA"/>
</dbReference>
<evidence type="ECO:0008006" key="3">
    <source>
        <dbReference type="Google" id="ProtNLM"/>
    </source>
</evidence>
<keyword evidence="1" id="KW-0472">Membrane</keyword>
<feature type="transmembrane region" description="Helical" evidence="1">
    <location>
        <begin position="12"/>
        <end position="31"/>
    </location>
</feature>
<dbReference type="KEGG" id="obi:106869289"/>
<keyword evidence="1" id="KW-0812">Transmembrane</keyword>
<evidence type="ECO:0000313" key="2">
    <source>
        <dbReference type="EMBL" id="KOF91364.1"/>
    </source>
</evidence>
<dbReference type="OMA" id="AMENFNT"/>
<accession>A0A0L8HQB7</accession>
<reference evidence="2" key="1">
    <citation type="submission" date="2015-07" db="EMBL/GenBank/DDBJ databases">
        <title>MeaNS - Measles Nucleotide Surveillance Program.</title>
        <authorList>
            <person name="Tran T."/>
            <person name="Druce J."/>
        </authorList>
    </citation>
    <scope>NUCLEOTIDE SEQUENCE</scope>
    <source>
        <strain evidence="2">UCB-OBI-ISO-001</strain>
        <tissue evidence="2">Gonad</tissue>
    </source>
</reference>
<sequence>MLHNFWLGRRSGNVLFILLMLTLTCNIIFYSQRYLNKSAASENNCDLNTYLKVSMKFIESKGSKSFKEILHSYCPGVDENDKDVQRLIWALFDLVNFCNKNVSITARPETNKPILTMFTSWDVNETKYIVHNNTVSNWIKLKKYVNPIIFTNSSQYKKLCSDAGWTVYPITHYAAGGAPVLKTMFLKAMENFNTTFYAFANGDILFEDGLIDTLFLLMEEMSIDNMSHPLLLIGRRTNVKYLSKKDAATYKSLKGVAREKGHLFLVNAEDYFITNRNYPWKDIPNLVIGRPAYDNWLVAHARRSNFTVIDASDTILAVHQTTNAGNWEGHKRKFSNYNDILLKKLKLPRRYRNGETGCTPLRTAYDLCSRIVIQERKVFPPQCHIKPG</sequence>
<gene>
    <name evidence="2" type="ORF">OCBIM_22009066mg</name>
</gene>
<organism evidence="2">
    <name type="scientific">Octopus bimaculoides</name>
    <name type="common">California two-spotted octopus</name>
    <dbReference type="NCBI Taxonomy" id="37653"/>
    <lineage>
        <taxon>Eukaryota</taxon>
        <taxon>Metazoa</taxon>
        <taxon>Spiralia</taxon>
        <taxon>Lophotrochozoa</taxon>
        <taxon>Mollusca</taxon>
        <taxon>Cephalopoda</taxon>
        <taxon>Coleoidea</taxon>
        <taxon>Octopodiformes</taxon>
        <taxon>Octopoda</taxon>
        <taxon>Incirrata</taxon>
        <taxon>Octopodidae</taxon>
        <taxon>Octopus</taxon>
    </lineage>
</organism>
<keyword evidence="1" id="KW-1133">Transmembrane helix</keyword>
<name>A0A0L8HQB7_OCTBM</name>
<dbReference type="AlphaFoldDB" id="A0A0L8HQB7"/>
<proteinExistence type="predicted"/>
<protein>
    <recommendedName>
        <fullName evidence="3">Nucleotide-diphospho-sugar transferase domain-containing protein</fullName>
    </recommendedName>
</protein>
<dbReference type="OrthoDB" id="6046730at2759"/>